<evidence type="ECO:0000256" key="4">
    <source>
        <dbReference type="ARBA" id="ARBA00022741"/>
    </source>
</evidence>
<dbReference type="FunFam" id="2.60.34.10:FF:000014">
    <property type="entry name" value="Chaperone protein DnaK HSP70"/>
    <property type="match status" value="1"/>
</dbReference>
<dbReference type="PROSITE" id="PS01036">
    <property type="entry name" value="HSP70_3"/>
    <property type="match status" value="1"/>
</dbReference>
<dbReference type="EMBL" id="MJUW02000080">
    <property type="protein sequence ID" value="OQD45646.1"/>
    <property type="molecule type" value="Genomic_DNA"/>
</dbReference>
<proteinExistence type="evidence at transcript level"/>
<feature type="compositionally biased region" description="Basic and acidic residues" evidence="10">
    <location>
        <begin position="500"/>
        <end position="515"/>
    </location>
</feature>
<dbReference type="FunFam" id="3.30.420.40:FF:000071">
    <property type="entry name" value="Molecular chaperone DnaK"/>
    <property type="match status" value="1"/>
</dbReference>
<comment type="induction">
    <text evidence="8">By stress conditions e.g. heat shock.</text>
</comment>
<protein>
    <recommendedName>
        <fullName evidence="2 8">Chaperone protein DnaK</fullName>
    </recommendedName>
    <alternativeName>
        <fullName evidence="8">HSP70</fullName>
    </alternativeName>
    <alternativeName>
        <fullName evidence="8">Heat shock 70 kDa protein</fullName>
    </alternativeName>
    <alternativeName>
        <fullName evidence="8">Heat shock protein 70</fullName>
    </alternativeName>
</protein>
<dbReference type="PROSITE" id="PS00329">
    <property type="entry name" value="HSP70_2"/>
    <property type="match status" value="1"/>
</dbReference>
<evidence type="ECO:0000256" key="10">
    <source>
        <dbReference type="SAM" id="MobiDB-lite"/>
    </source>
</evidence>
<dbReference type="HAMAP" id="MF_00332">
    <property type="entry name" value="DnaK"/>
    <property type="match status" value="1"/>
</dbReference>
<dbReference type="SUPFAM" id="SSF100934">
    <property type="entry name" value="Heat shock protein 70kD (HSP70), C-terminal subdomain"/>
    <property type="match status" value="1"/>
</dbReference>
<dbReference type="Pfam" id="PF00012">
    <property type="entry name" value="HSP70"/>
    <property type="match status" value="1"/>
</dbReference>
<comment type="caution">
    <text evidence="11">The sequence shown here is derived from an EMBL/GenBank/DDBJ whole genome shotgun (WGS) entry which is preliminary data.</text>
</comment>
<dbReference type="GO" id="GO:0005524">
    <property type="term" value="F:ATP binding"/>
    <property type="evidence" value="ECO:0007669"/>
    <property type="project" value="UniProtKB-UniRule"/>
</dbReference>
<dbReference type="GO" id="GO:0140662">
    <property type="term" value="F:ATP-dependent protein folding chaperone"/>
    <property type="evidence" value="ECO:0007669"/>
    <property type="project" value="InterPro"/>
</dbReference>
<dbReference type="Gene3D" id="3.90.640.10">
    <property type="entry name" value="Actin, Chain A, domain 4"/>
    <property type="match status" value="1"/>
</dbReference>
<dbReference type="GO" id="GO:0051082">
    <property type="term" value="F:unfolded protein binding"/>
    <property type="evidence" value="ECO:0007669"/>
    <property type="project" value="InterPro"/>
</dbReference>
<keyword evidence="5 8" id="KW-0067">ATP-binding</keyword>
<accession>A0A1V6LZX5</accession>
<evidence type="ECO:0000313" key="12">
    <source>
        <dbReference type="Proteomes" id="UP000242219"/>
    </source>
</evidence>
<dbReference type="FunFam" id="3.90.640.10:FF:000003">
    <property type="entry name" value="Molecular chaperone DnaK"/>
    <property type="match status" value="1"/>
</dbReference>
<dbReference type="InterPro" id="IPR018181">
    <property type="entry name" value="Heat_shock_70_CS"/>
</dbReference>
<name>A0A1V6LZX5_9BACT</name>
<evidence type="ECO:0000256" key="8">
    <source>
        <dbReference type="HAMAP-Rule" id="MF_00332"/>
    </source>
</evidence>
<dbReference type="RefSeq" id="WP_070067152.1">
    <property type="nucleotide sequence ID" value="NZ_MJUW02000080.1"/>
</dbReference>
<dbReference type="NCBIfam" id="TIGR02350">
    <property type="entry name" value="prok_dnaK"/>
    <property type="match status" value="1"/>
</dbReference>
<feature type="region of interest" description="Disordered" evidence="10">
    <location>
        <begin position="552"/>
        <end position="618"/>
    </location>
</feature>
<reference evidence="11 12" key="1">
    <citation type="journal article" date="2016" name="Genome Announc.">
        <title>Draft Genome Sequence of the Anaerobic Ammonium-Oxidizing Bacterium 'Candidatus Brocadia sp. 40'.</title>
        <authorList>
            <person name="Ali M."/>
            <person name="Haroon M.F."/>
            <person name="Narita Y."/>
            <person name="Zhang L."/>
            <person name="Rangel Shaw D."/>
            <person name="Okabe S."/>
            <person name="Saikaly P.E."/>
        </authorList>
    </citation>
    <scope>NUCLEOTIDE SEQUENCE [LARGE SCALE GENOMIC DNA]</scope>
    <source>
        <strain evidence="11 12">40</strain>
    </source>
</reference>
<evidence type="ECO:0000256" key="3">
    <source>
        <dbReference type="ARBA" id="ARBA00022553"/>
    </source>
</evidence>
<dbReference type="Gene3D" id="3.30.420.40">
    <property type="match status" value="2"/>
</dbReference>
<dbReference type="PRINTS" id="PR00301">
    <property type="entry name" value="HEATSHOCK70"/>
</dbReference>
<feature type="compositionally biased region" description="Basic and acidic residues" evidence="10">
    <location>
        <begin position="596"/>
        <end position="607"/>
    </location>
</feature>
<dbReference type="SUPFAM" id="SSF100920">
    <property type="entry name" value="Heat shock protein 70kD (HSP70), peptide-binding domain"/>
    <property type="match status" value="1"/>
</dbReference>
<evidence type="ECO:0000256" key="7">
    <source>
        <dbReference type="ARBA" id="ARBA00023186"/>
    </source>
</evidence>
<dbReference type="PANTHER" id="PTHR19375">
    <property type="entry name" value="HEAT SHOCK PROTEIN 70KDA"/>
    <property type="match status" value="1"/>
</dbReference>
<dbReference type="InterPro" id="IPR029047">
    <property type="entry name" value="HSP70_peptide-bd_sf"/>
</dbReference>
<keyword evidence="6 8" id="KW-0346">Stress response</keyword>
<evidence type="ECO:0000256" key="2">
    <source>
        <dbReference type="ARBA" id="ARBA00014415"/>
    </source>
</evidence>
<keyword evidence="7 8" id="KW-0143">Chaperone</keyword>
<dbReference type="NCBIfam" id="NF001413">
    <property type="entry name" value="PRK00290.1"/>
    <property type="match status" value="1"/>
</dbReference>
<dbReference type="InterPro" id="IPR012725">
    <property type="entry name" value="Chaperone_DnaK"/>
</dbReference>
<evidence type="ECO:0000256" key="6">
    <source>
        <dbReference type="ARBA" id="ARBA00023016"/>
    </source>
</evidence>
<dbReference type="Gene3D" id="1.20.1270.10">
    <property type="match status" value="1"/>
</dbReference>
<feature type="modified residue" description="Phosphothreonine; by autocatalysis" evidence="8">
    <location>
        <position position="179"/>
    </location>
</feature>
<evidence type="ECO:0000313" key="11">
    <source>
        <dbReference type="EMBL" id="OQD45646.1"/>
    </source>
</evidence>
<dbReference type="Gene3D" id="2.60.34.10">
    <property type="entry name" value="Substrate Binding Domain Of DNAk, Chain A, domain 1"/>
    <property type="match status" value="1"/>
</dbReference>
<dbReference type="PROSITE" id="PS00297">
    <property type="entry name" value="HSP70_1"/>
    <property type="match status" value="1"/>
</dbReference>
<feature type="compositionally biased region" description="Basic and acidic residues" evidence="10">
    <location>
        <begin position="552"/>
        <end position="562"/>
    </location>
</feature>
<feature type="region of interest" description="Disordered" evidence="10">
    <location>
        <begin position="495"/>
        <end position="516"/>
    </location>
</feature>
<keyword evidence="12" id="KW-1185">Reference proteome</keyword>
<evidence type="ECO:0000256" key="9">
    <source>
        <dbReference type="RuleBase" id="RU003322"/>
    </source>
</evidence>
<comment type="similarity">
    <text evidence="1 8 9">Belongs to the heat shock protein 70 family.</text>
</comment>
<sequence>MAKIIGIDLGTSNSAASVLIGGKPTIIPSAEGATIGGKAFPSYVAFTKDGEKLVGEPARRQAVSNPDGTIYAIKRKMGTDYKVTIRGKTFTPQQISAFILQKIKQDAEAFLGERVEKAVITVPAYFNDNQRQATKDAGTIAGLDVVRIINEPTAASLAYGLDKVEESQKILVFDLGGGTLDCTIMDFGQGVFEVVSTSGDTQLGGTDMDNAIVDYLVSEFKKEYGIDLKNDKMAMQRLREAGEKAKIELSTTLTTDINLPFLTADASGPKHFTHAITRAKLEQLVSPIVDRCGHSIEQALKDAKLTPNDIHKIILVGGPTRMPIVQKFVEDYVGKKIERGVDPMECVAMGAAIQAGVLSGEVKDLVLLDVTPLSLGIETLGGVFTHLIERNTTIPTKKSQVFTTAEDNQTSVEVHVLQGERSMARDNVTLGRFHLSGIPPAPRGVPQVEVSFDIDANGIINVHAKDLGTGNEQKITITASTKLNKEEIDRMVKQSQEYADQDKRAKERAETKNKADNLAYSAEKTLKDVASKVEASQKQKIESAIKDLRESIKTEDEKDMQQKMDALTSALHEISAKVYEQSAKQGEQPPPPPSGEEEKKKKGNKDDEIIDADYEVKE</sequence>
<feature type="compositionally biased region" description="Acidic residues" evidence="10">
    <location>
        <begin position="608"/>
        <end position="618"/>
    </location>
</feature>
<dbReference type="InterPro" id="IPR029048">
    <property type="entry name" value="HSP70_C_sf"/>
</dbReference>
<dbReference type="FunFam" id="1.20.1270.10:FF:000001">
    <property type="entry name" value="Molecular chaperone DnaK"/>
    <property type="match status" value="1"/>
</dbReference>
<keyword evidence="4 8" id="KW-0547">Nucleotide-binding</keyword>
<evidence type="ECO:0000256" key="5">
    <source>
        <dbReference type="ARBA" id="ARBA00022840"/>
    </source>
</evidence>
<dbReference type="AlphaFoldDB" id="A0A1V6LZX5"/>
<dbReference type="InterPro" id="IPR043129">
    <property type="entry name" value="ATPase_NBD"/>
</dbReference>
<evidence type="ECO:0000256" key="1">
    <source>
        <dbReference type="ARBA" id="ARBA00007381"/>
    </source>
</evidence>
<organism evidence="11 12">
    <name type="scientific">Candidatus Brocadia sapporoensis</name>
    <dbReference type="NCBI Taxonomy" id="392547"/>
    <lineage>
        <taxon>Bacteria</taxon>
        <taxon>Pseudomonadati</taxon>
        <taxon>Planctomycetota</taxon>
        <taxon>Candidatus Brocadiia</taxon>
        <taxon>Candidatus Brocadiales</taxon>
        <taxon>Candidatus Brocadiaceae</taxon>
        <taxon>Candidatus Brocadia</taxon>
    </lineage>
</organism>
<comment type="function">
    <text evidence="8">Acts as a chaperone.</text>
</comment>
<dbReference type="CDD" id="cd10234">
    <property type="entry name" value="ASKHA_NBD_HSP70_DnaK-like"/>
    <property type="match status" value="1"/>
</dbReference>
<dbReference type="InterPro" id="IPR013126">
    <property type="entry name" value="Hsp_70_fam"/>
</dbReference>
<gene>
    <name evidence="8" type="primary">dnaK</name>
    <name evidence="11" type="ORF">BIY37_07245</name>
</gene>
<dbReference type="SUPFAM" id="SSF53067">
    <property type="entry name" value="Actin-like ATPase domain"/>
    <property type="match status" value="2"/>
</dbReference>
<keyword evidence="3 8" id="KW-0597">Phosphoprotein</keyword>
<dbReference type="Proteomes" id="UP000242219">
    <property type="component" value="Unassembled WGS sequence"/>
</dbReference>